<feature type="non-terminal residue" evidence="5">
    <location>
        <position position="235"/>
    </location>
</feature>
<dbReference type="PANTHER" id="PTHR21261">
    <property type="entry name" value="BEAT PROTEIN"/>
    <property type="match status" value="1"/>
</dbReference>
<sequence length="235" mass="26237">DWAQSLRGVRVDVPEAVLTGDTARLACDYDLEHAALYSIKWYRGLEEFYRFVPKESPPTRVFPLPGINVDVSLSDARNVTLLDVQKQLTGYYKCEVSADAPSFHTEIKSASMTVVDIPAEKPVLTVDKYRYATGEQIQANCTSWSSFPGANITWFVNGQQVPGPSPTVIITEPGESLETSTSTLELEADSTTFRDTKLRLRCEAWLFKLYRRSSEELELYEDTPQLASVLGPSIA</sequence>
<dbReference type="Proteomes" id="UP000502823">
    <property type="component" value="Unassembled WGS sequence"/>
</dbReference>
<dbReference type="PANTHER" id="PTHR21261:SF17">
    <property type="entry name" value="BEAT VI"/>
    <property type="match status" value="1"/>
</dbReference>
<dbReference type="PROSITE" id="PS50835">
    <property type="entry name" value="IG_LIKE"/>
    <property type="match status" value="2"/>
</dbReference>
<evidence type="ECO:0000313" key="5">
    <source>
        <dbReference type="EMBL" id="GFG35313.1"/>
    </source>
</evidence>
<dbReference type="InterPro" id="IPR013162">
    <property type="entry name" value="CD80_C2-set"/>
</dbReference>
<proteinExistence type="predicted"/>
<dbReference type="AlphaFoldDB" id="A0A6L2PRW0"/>
<dbReference type="InterPro" id="IPR003599">
    <property type="entry name" value="Ig_sub"/>
</dbReference>
<reference evidence="6" key="1">
    <citation type="submission" date="2020-01" db="EMBL/GenBank/DDBJ databases">
        <title>Draft genome sequence of the Termite Coptotermes fromosanus.</title>
        <authorList>
            <person name="Itakura S."/>
            <person name="Yosikawa Y."/>
            <person name="Umezawa K."/>
        </authorList>
    </citation>
    <scope>NUCLEOTIDE SEQUENCE [LARGE SCALE GENOMIC DNA]</scope>
</reference>
<evidence type="ECO:0000256" key="1">
    <source>
        <dbReference type="ARBA" id="ARBA00004167"/>
    </source>
</evidence>
<dbReference type="GO" id="GO:0016020">
    <property type="term" value="C:membrane"/>
    <property type="evidence" value="ECO:0007669"/>
    <property type="project" value="UniProtKB-SubCell"/>
</dbReference>
<evidence type="ECO:0000256" key="3">
    <source>
        <dbReference type="ARBA" id="ARBA00023157"/>
    </source>
</evidence>
<keyword evidence="3" id="KW-1015">Disulfide bond</keyword>
<dbReference type="SMART" id="SM00409">
    <property type="entry name" value="IG"/>
    <property type="match status" value="1"/>
</dbReference>
<evidence type="ECO:0000259" key="4">
    <source>
        <dbReference type="PROSITE" id="PS50835"/>
    </source>
</evidence>
<dbReference type="InterPro" id="IPR036179">
    <property type="entry name" value="Ig-like_dom_sf"/>
</dbReference>
<feature type="non-terminal residue" evidence="5">
    <location>
        <position position="1"/>
    </location>
</feature>
<organism evidence="5 6">
    <name type="scientific">Coptotermes formosanus</name>
    <name type="common">Formosan subterranean termite</name>
    <dbReference type="NCBI Taxonomy" id="36987"/>
    <lineage>
        <taxon>Eukaryota</taxon>
        <taxon>Metazoa</taxon>
        <taxon>Ecdysozoa</taxon>
        <taxon>Arthropoda</taxon>
        <taxon>Hexapoda</taxon>
        <taxon>Insecta</taxon>
        <taxon>Pterygota</taxon>
        <taxon>Neoptera</taxon>
        <taxon>Polyneoptera</taxon>
        <taxon>Dictyoptera</taxon>
        <taxon>Blattodea</taxon>
        <taxon>Blattoidea</taxon>
        <taxon>Termitoidae</taxon>
        <taxon>Rhinotermitidae</taxon>
        <taxon>Coptotermes</taxon>
    </lineage>
</organism>
<dbReference type="InterPro" id="IPR007110">
    <property type="entry name" value="Ig-like_dom"/>
</dbReference>
<gene>
    <name evidence="5" type="ORF">Cfor_01360</name>
</gene>
<keyword evidence="6" id="KW-1185">Reference proteome</keyword>
<comment type="subcellular location">
    <subcellularLocation>
        <location evidence="1">Membrane</location>
        <topology evidence="1">Single-pass membrane protein</topology>
    </subcellularLocation>
</comment>
<dbReference type="InterPro" id="IPR013783">
    <property type="entry name" value="Ig-like_fold"/>
</dbReference>
<protein>
    <recommendedName>
        <fullName evidence="4">Ig-like domain-containing protein</fullName>
    </recommendedName>
</protein>
<dbReference type="Pfam" id="PF08205">
    <property type="entry name" value="C2-set_2"/>
    <property type="match status" value="1"/>
</dbReference>
<comment type="caution">
    <text evidence="5">The sequence shown here is derived from an EMBL/GenBank/DDBJ whole genome shotgun (WGS) entry which is preliminary data.</text>
</comment>
<dbReference type="FunFam" id="2.60.40.10:FF:000437">
    <property type="entry name" value="Beat-IIIc, isoform A"/>
    <property type="match status" value="1"/>
</dbReference>
<accession>A0A6L2PRW0</accession>
<dbReference type="OrthoDB" id="6343941at2759"/>
<dbReference type="EMBL" id="BLKM01012032">
    <property type="protein sequence ID" value="GFG35313.1"/>
    <property type="molecule type" value="Genomic_DNA"/>
</dbReference>
<dbReference type="Gene3D" id="2.60.40.10">
    <property type="entry name" value="Immunoglobulins"/>
    <property type="match status" value="2"/>
</dbReference>
<evidence type="ECO:0000313" key="6">
    <source>
        <dbReference type="Proteomes" id="UP000502823"/>
    </source>
</evidence>
<evidence type="ECO:0000256" key="2">
    <source>
        <dbReference type="ARBA" id="ARBA00023136"/>
    </source>
</evidence>
<dbReference type="InParanoid" id="A0A6L2PRW0"/>
<feature type="domain" description="Ig-like" evidence="4">
    <location>
        <begin position="20"/>
        <end position="113"/>
    </location>
</feature>
<keyword evidence="2" id="KW-0472">Membrane</keyword>
<name>A0A6L2PRW0_COPFO</name>
<feature type="domain" description="Ig-like" evidence="4">
    <location>
        <begin position="122"/>
        <end position="204"/>
    </location>
</feature>
<dbReference type="SUPFAM" id="SSF48726">
    <property type="entry name" value="Immunoglobulin"/>
    <property type="match status" value="1"/>
</dbReference>
<dbReference type="FunCoup" id="A0A6L2PRW0">
    <property type="interactions" value="52"/>
</dbReference>